<feature type="domain" description="HTH tetR-type" evidence="5">
    <location>
        <begin position="11"/>
        <end position="70"/>
    </location>
</feature>
<comment type="caution">
    <text evidence="6">The sequence shown here is derived from an EMBL/GenBank/DDBJ whole genome shotgun (WGS) entry which is preliminary data.</text>
</comment>
<keyword evidence="7" id="KW-1185">Reference proteome</keyword>
<dbReference type="InterPro" id="IPR001647">
    <property type="entry name" value="HTH_TetR"/>
</dbReference>
<organism evidence="6 7">
    <name type="scientific">Maritimibacter alkaliphilus HTCC2654</name>
    <dbReference type="NCBI Taxonomy" id="314271"/>
    <lineage>
        <taxon>Bacteria</taxon>
        <taxon>Pseudomonadati</taxon>
        <taxon>Pseudomonadota</taxon>
        <taxon>Alphaproteobacteria</taxon>
        <taxon>Rhodobacterales</taxon>
        <taxon>Roseobacteraceae</taxon>
        <taxon>Maritimibacter</taxon>
    </lineage>
</organism>
<name>A3VAM2_9RHOB</name>
<evidence type="ECO:0000256" key="3">
    <source>
        <dbReference type="ARBA" id="ARBA00023163"/>
    </source>
</evidence>
<sequence length="184" mass="20200">MGQKKMRADGLRNREAILKAAADVFARDGFVIALDRIAVEAGVGRATLYRNFSNRSVLAMAVFEQNVARFEQLAEKVSATPQGFRFMLDALAEDIAAHAALGQALALTEAESDLSDLRDRVVEVLDRFRRSGIEAGELRPDFHRDDIALLVDTLGLGLQPGDRARRAVQVARMVELFSTGISSR</sequence>
<dbReference type="GO" id="GO:0003700">
    <property type="term" value="F:DNA-binding transcription factor activity"/>
    <property type="evidence" value="ECO:0007669"/>
    <property type="project" value="TreeGrafter"/>
</dbReference>
<keyword evidence="1" id="KW-0805">Transcription regulation</keyword>
<feature type="DNA-binding region" description="H-T-H motif" evidence="4">
    <location>
        <begin position="33"/>
        <end position="52"/>
    </location>
</feature>
<dbReference type="eggNOG" id="COG1309">
    <property type="taxonomic scope" value="Bacteria"/>
</dbReference>
<dbReference type="STRING" id="314271.RB2654_20308"/>
<dbReference type="InterPro" id="IPR050109">
    <property type="entry name" value="HTH-type_TetR-like_transc_reg"/>
</dbReference>
<evidence type="ECO:0000313" key="7">
    <source>
        <dbReference type="Proteomes" id="UP000002931"/>
    </source>
</evidence>
<reference evidence="6 7" key="1">
    <citation type="journal article" date="2010" name="J. Bacteriol.">
        <title>Genome sequences of Pelagibaca bermudensis HTCC2601T and Maritimibacter alkaliphilus HTCC2654T, the type strains of two marine Roseobacter genera.</title>
        <authorList>
            <person name="Thrash J.C."/>
            <person name="Cho J.C."/>
            <person name="Ferriera S."/>
            <person name="Johnson J."/>
            <person name="Vergin K.L."/>
            <person name="Giovannoni S.J."/>
        </authorList>
    </citation>
    <scope>NUCLEOTIDE SEQUENCE [LARGE SCALE GENOMIC DNA]</scope>
    <source>
        <strain evidence="6 7">HTCC2654</strain>
    </source>
</reference>
<protein>
    <submittedName>
        <fullName evidence="6">Putative transcriptional regulator</fullName>
    </submittedName>
</protein>
<dbReference type="Pfam" id="PF00440">
    <property type="entry name" value="TetR_N"/>
    <property type="match status" value="1"/>
</dbReference>
<evidence type="ECO:0000256" key="2">
    <source>
        <dbReference type="ARBA" id="ARBA00023125"/>
    </source>
</evidence>
<dbReference type="PRINTS" id="PR00455">
    <property type="entry name" value="HTHTETR"/>
</dbReference>
<proteinExistence type="predicted"/>
<dbReference type="PROSITE" id="PS50977">
    <property type="entry name" value="HTH_TETR_2"/>
    <property type="match status" value="1"/>
</dbReference>
<dbReference type="Proteomes" id="UP000002931">
    <property type="component" value="Unassembled WGS sequence"/>
</dbReference>
<dbReference type="InterPro" id="IPR036271">
    <property type="entry name" value="Tet_transcr_reg_TetR-rel_C_sf"/>
</dbReference>
<dbReference type="EMBL" id="AAMT01000001">
    <property type="protein sequence ID" value="EAQ14963.1"/>
    <property type="molecule type" value="Genomic_DNA"/>
</dbReference>
<dbReference type="Gene3D" id="1.10.357.10">
    <property type="entry name" value="Tetracycline Repressor, domain 2"/>
    <property type="match status" value="1"/>
</dbReference>
<gene>
    <name evidence="6" type="ORF">RB2654_20308</name>
</gene>
<keyword evidence="2 4" id="KW-0238">DNA-binding</keyword>
<dbReference type="SUPFAM" id="SSF48498">
    <property type="entry name" value="Tetracyclin repressor-like, C-terminal domain"/>
    <property type="match status" value="1"/>
</dbReference>
<keyword evidence="3" id="KW-0804">Transcription</keyword>
<dbReference type="PANTHER" id="PTHR30055">
    <property type="entry name" value="HTH-TYPE TRANSCRIPTIONAL REGULATOR RUTR"/>
    <property type="match status" value="1"/>
</dbReference>
<evidence type="ECO:0000259" key="5">
    <source>
        <dbReference type="PROSITE" id="PS50977"/>
    </source>
</evidence>
<dbReference type="AlphaFoldDB" id="A3VAM2"/>
<evidence type="ECO:0000313" key="6">
    <source>
        <dbReference type="EMBL" id="EAQ14963.1"/>
    </source>
</evidence>
<dbReference type="GO" id="GO:0000976">
    <property type="term" value="F:transcription cis-regulatory region binding"/>
    <property type="evidence" value="ECO:0007669"/>
    <property type="project" value="TreeGrafter"/>
</dbReference>
<evidence type="ECO:0000256" key="4">
    <source>
        <dbReference type="PROSITE-ProRule" id="PRU00335"/>
    </source>
</evidence>
<dbReference type="HOGENOM" id="CLU_069356_17_0_5"/>
<dbReference type="PANTHER" id="PTHR30055:SF234">
    <property type="entry name" value="HTH-TYPE TRANSCRIPTIONAL REGULATOR BETI"/>
    <property type="match status" value="1"/>
</dbReference>
<dbReference type="InterPro" id="IPR009057">
    <property type="entry name" value="Homeodomain-like_sf"/>
</dbReference>
<dbReference type="SUPFAM" id="SSF46689">
    <property type="entry name" value="Homeodomain-like"/>
    <property type="match status" value="1"/>
</dbReference>
<accession>A3VAM2</accession>
<evidence type="ECO:0000256" key="1">
    <source>
        <dbReference type="ARBA" id="ARBA00023015"/>
    </source>
</evidence>